<evidence type="ECO:0000256" key="4">
    <source>
        <dbReference type="ARBA" id="ARBA00022525"/>
    </source>
</evidence>
<evidence type="ECO:0000313" key="7">
    <source>
        <dbReference type="EMBL" id="PAV14596.1"/>
    </source>
</evidence>
<dbReference type="GO" id="GO:0005199">
    <property type="term" value="F:structural constituent of cell wall"/>
    <property type="evidence" value="ECO:0007669"/>
    <property type="project" value="InterPro"/>
</dbReference>
<accession>A0A286U4R7</accession>
<dbReference type="Pfam" id="PF01185">
    <property type="entry name" value="Hydrophobin"/>
    <property type="match status" value="1"/>
</dbReference>
<keyword evidence="6" id="KW-0732">Signal</keyword>
<evidence type="ECO:0000256" key="5">
    <source>
        <dbReference type="ARBA" id="ARBA00023157"/>
    </source>
</evidence>
<evidence type="ECO:0000256" key="2">
    <source>
        <dbReference type="ARBA" id="ARBA00010446"/>
    </source>
</evidence>
<keyword evidence="3 6" id="KW-0134">Cell wall</keyword>
<dbReference type="InParanoid" id="A0A286U4R7"/>
<dbReference type="OrthoDB" id="3267340at2759"/>
<dbReference type="InterPro" id="IPR001338">
    <property type="entry name" value="Class_I_Hydrophobin"/>
</dbReference>
<name>A0A286U4R7_9AGAM</name>
<organism evidence="7 8">
    <name type="scientific">Pyrrhoderma noxium</name>
    <dbReference type="NCBI Taxonomy" id="2282107"/>
    <lineage>
        <taxon>Eukaryota</taxon>
        <taxon>Fungi</taxon>
        <taxon>Dikarya</taxon>
        <taxon>Basidiomycota</taxon>
        <taxon>Agaricomycotina</taxon>
        <taxon>Agaricomycetes</taxon>
        <taxon>Hymenochaetales</taxon>
        <taxon>Hymenochaetaceae</taxon>
        <taxon>Pyrrhoderma</taxon>
    </lineage>
</organism>
<reference evidence="7 8" key="1">
    <citation type="journal article" date="2017" name="Mol. Ecol.">
        <title>Comparative and population genomic landscape of Phellinus noxius: A hypervariable fungus causing root rot in trees.</title>
        <authorList>
            <person name="Chung C.L."/>
            <person name="Lee T.J."/>
            <person name="Akiba M."/>
            <person name="Lee H.H."/>
            <person name="Kuo T.H."/>
            <person name="Liu D."/>
            <person name="Ke H.M."/>
            <person name="Yokoi T."/>
            <person name="Roa M.B."/>
            <person name="Lu M.J."/>
            <person name="Chang Y.Y."/>
            <person name="Ann P.J."/>
            <person name="Tsai J.N."/>
            <person name="Chen C.Y."/>
            <person name="Tzean S.S."/>
            <person name="Ota Y."/>
            <person name="Hattori T."/>
            <person name="Sahashi N."/>
            <person name="Liou R.F."/>
            <person name="Kikuchi T."/>
            <person name="Tsai I.J."/>
        </authorList>
    </citation>
    <scope>NUCLEOTIDE SEQUENCE [LARGE SCALE GENOMIC DNA]</scope>
    <source>
        <strain evidence="7 8">FFPRI411160</strain>
    </source>
</reference>
<evidence type="ECO:0000256" key="1">
    <source>
        <dbReference type="ARBA" id="ARBA00004191"/>
    </source>
</evidence>
<keyword evidence="8" id="KW-1185">Reference proteome</keyword>
<dbReference type="EMBL" id="NBII01000012">
    <property type="protein sequence ID" value="PAV14596.1"/>
    <property type="molecule type" value="Genomic_DNA"/>
</dbReference>
<feature type="chain" id="PRO_5041019672" description="Hydrophobin" evidence="6">
    <location>
        <begin position="18"/>
        <end position="134"/>
    </location>
</feature>
<keyword evidence="5 6" id="KW-1015">Disulfide bond</keyword>
<comment type="caution">
    <text evidence="7">The sequence shown here is derived from an EMBL/GenBank/DDBJ whole genome shotgun (WGS) entry which is preliminary data.</text>
</comment>
<dbReference type="Proteomes" id="UP000217199">
    <property type="component" value="Unassembled WGS sequence"/>
</dbReference>
<sequence>MLKRAIVVLTTALMSVATPSPMQRLDLVRPLDASKTLDLVPRATPTGISPLQCALQLSVVQCCKTVEPLGLIIGLLEPILEAAGIPLPPLGTIVALDCQPTVLGLGCEDTTLCCTLVIPNQNIGVDCQPVAPLL</sequence>
<evidence type="ECO:0000256" key="3">
    <source>
        <dbReference type="ARBA" id="ARBA00022512"/>
    </source>
</evidence>
<dbReference type="AlphaFoldDB" id="A0A286U4R7"/>
<proteinExistence type="inferred from homology"/>
<gene>
    <name evidence="7" type="ORF">PNOK_0967400</name>
</gene>
<evidence type="ECO:0000313" key="8">
    <source>
        <dbReference type="Proteomes" id="UP000217199"/>
    </source>
</evidence>
<evidence type="ECO:0000256" key="6">
    <source>
        <dbReference type="RuleBase" id="RU365009"/>
    </source>
</evidence>
<protein>
    <recommendedName>
        <fullName evidence="6">Hydrophobin</fullName>
    </recommendedName>
</protein>
<comment type="subcellular location">
    <subcellularLocation>
        <location evidence="1 6">Secreted</location>
        <location evidence="1 6">Cell wall</location>
    </subcellularLocation>
</comment>
<comment type="similarity">
    <text evidence="2 6">Belongs to the fungal hydrophobin family.</text>
</comment>
<keyword evidence="4 6" id="KW-0964">Secreted</keyword>
<feature type="signal peptide" evidence="6">
    <location>
        <begin position="1"/>
        <end position="17"/>
    </location>
</feature>
<dbReference type="CDD" id="cd23507">
    <property type="entry name" value="hydrophobin_I"/>
    <property type="match status" value="1"/>
</dbReference>
<dbReference type="GO" id="GO:0009277">
    <property type="term" value="C:fungal-type cell wall"/>
    <property type="evidence" value="ECO:0007669"/>
    <property type="project" value="InterPro"/>
</dbReference>